<comment type="caution">
    <text evidence="4">The sequence shown here is derived from an EMBL/GenBank/DDBJ whole genome shotgun (WGS) entry which is preliminary data.</text>
</comment>
<evidence type="ECO:0000256" key="2">
    <source>
        <dbReference type="SAM" id="MobiDB-lite"/>
    </source>
</evidence>
<proteinExistence type="predicted"/>
<protein>
    <submittedName>
        <fullName evidence="4">Pre-mRNA-processing factor 6</fullName>
    </submittedName>
</protein>
<sequence>EDRHAPPNKKHKQQDKEEDEEDLNDANYDEFSGYGGSLCSKDPYDKDDEEADAIYDAVDKRMDEKRKERREEKLKMDIEKFRQERPKIQQQFSDLKRDLADVTVDDWNNLPEVGDARNRKQRVGRAEKFTPVPDSVLARATAQTSMNTTISEQDQKYGGINTPFGAITPIGSATPSGDIDMKKIGQARNTLMDIKLTQ</sequence>
<evidence type="ECO:0000313" key="5">
    <source>
        <dbReference type="Proteomes" id="UP000735302"/>
    </source>
</evidence>
<reference evidence="4 5" key="1">
    <citation type="journal article" date="2021" name="Elife">
        <title>Chloroplast acquisition without the gene transfer in kleptoplastic sea slugs, Plakobranchus ocellatus.</title>
        <authorList>
            <person name="Maeda T."/>
            <person name="Takahashi S."/>
            <person name="Yoshida T."/>
            <person name="Shimamura S."/>
            <person name="Takaki Y."/>
            <person name="Nagai Y."/>
            <person name="Toyoda A."/>
            <person name="Suzuki Y."/>
            <person name="Arimoto A."/>
            <person name="Ishii H."/>
            <person name="Satoh N."/>
            <person name="Nishiyama T."/>
            <person name="Hasebe M."/>
            <person name="Maruyama T."/>
            <person name="Minagawa J."/>
            <person name="Obokata J."/>
            <person name="Shigenobu S."/>
        </authorList>
    </citation>
    <scope>NUCLEOTIDE SEQUENCE [LARGE SCALE GENOMIC DNA]</scope>
</reference>
<dbReference type="InterPro" id="IPR010491">
    <property type="entry name" value="PRP1_N"/>
</dbReference>
<keyword evidence="1" id="KW-0175">Coiled coil</keyword>
<dbReference type="AlphaFoldDB" id="A0AAV4CNC0"/>
<accession>A0AAV4CNC0</accession>
<feature type="compositionally biased region" description="Basic residues" evidence="2">
    <location>
        <begin position="1"/>
        <end position="13"/>
    </location>
</feature>
<feature type="domain" description="PRP1 splicing factor N-terminal" evidence="3">
    <location>
        <begin position="8"/>
        <end position="119"/>
    </location>
</feature>
<evidence type="ECO:0000313" key="4">
    <source>
        <dbReference type="EMBL" id="GFO33074.1"/>
    </source>
</evidence>
<feature type="compositionally biased region" description="Acidic residues" evidence="2">
    <location>
        <begin position="16"/>
        <end position="28"/>
    </location>
</feature>
<name>A0AAV4CNC0_9GAST</name>
<dbReference type="GO" id="GO:0000398">
    <property type="term" value="P:mRNA splicing, via spliceosome"/>
    <property type="evidence" value="ECO:0007669"/>
    <property type="project" value="InterPro"/>
</dbReference>
<feature type="coiled-coil region" evidence="1">
    <location>
        <begin position="55"/>
        <end position="98"/>
    </location>
</feature>
<keyword evidence="5" id="KW-1185">Reference proteome</keyword>
<evidence type="ECO:0000256" key="1">
    <source>
        <dbReference type="SAM" id="Coils"/>
    </source>
</evidence>
<feature type="non-terminal residue" evidence="4">
    <location>
        <position position="1"/>
    </location>
</feature>
<evidence type="ECO:0000259" key="3">
    <source>
        <dbReference type="Pfam" id="PF06424"/>
    </source>
</evidence>
<gene>
    <name evidence="4" type="ORF">PoB_005957900</name>
</gene>
<feature type="non-terminal residue" evidence="4">
    <location>
        <position position="198"/>
    </location>
</feature>
<dbReference type="EMBL" id="BLXT01006759">
    <property type="protein sequence ID" value="GFO33074.1"/>
    <property type="molecule type" value="Genomic_DNA"/>
</dbReference>
<dbReference type="Pfam" id="PF06424">
    <property type="entry name" value="PRP1_N"/>
    <property type="match status" value="1"/>
</dbReference>
<organism evidence="4 5">
    <name type="scientific">Plakobranchus ocellatus</name>
    <dbReference type="NCBI Taxonomy" id="259542"/>
    <lineage>
        <taxon>Eukaryota</taxon>
        <taxon>Metazoa</taxon>
        <taxon>Spiralia</taxon>
        <taxon>Lophotrochozoa</taxon>
        <taxon>Mollusca</taxon>
        <taxon>Gastropoda</taxon>
        <taxon>Heterobranchia</taxon>
        <taxon>Euthyneura</taxon>
        <taxon>Panpulmonata</taxon>
        <taxon>Sacoglossa</taxon>
        <taxon>Placobranchoidea</taxon>
        <taxon>Plakobranchidae</taxon>
        <taxon>Plakobranchus</taxon>
    </lineage>
</organism>
<dbReference type="Proteomes" id="UP000735302">
    <property type="component" value="Unassembled WGS sequence"/>
</dbReference>
<feature type="region of interest" description="Disordered" evidence="2">
    <location>
        <begin position="1"/>
        <end position="46"/>
    </location>
</feature>